<protein>
    <submittedName>
        <fullName evidence="2">Uncharacterized protein</fullName>
    </submittedName>
</protein>
<keyword evidence="3" id="KW-1185">Reference proteome</keyword>
<gene>
    <name evidence="2" type="primary">SSCI52030.1</name>
</gene>
<name>A0A0F7SBZ5_9BASI</name>
<reference evidence="3" key="1">
    <citation type="submission" date="2014-06" db="EMBL/GenBank/DDBJ databases">
        <authorList>
            <person name="Berkman P.J."/>
        </authorList>
    </citation>
    <scope>NUCLEOTIDE SEQUENCE [LARGE SCALE GENOMIC DNA]</scope>
</reference>
<evidence type="ECO:0000313" key="3">
    <source>
        <dbReference type="Proteomes" id="UP000242770"/>
    </source>
</evidence>
<accession>A0A0F7SBZ5</accession>
<evidence type="ECO:0000256" key="1">
    <source>
        <dbReference type="SAM" id="MobiDB-lite"/>
    </source>
</evidence>
<dbReference type="EMBL" id="CCFA01003092">
    <property type="protein sequence ID" value="CDW98313.1"/>
    <property type="molecule type" value="Genomic_DNA"/>
</dbReference>
<dbReference type="Proteomes" id="UP000242770">
    <property type="component" value="Unassembled WGS sequence"/>
</dbReference>
<proteinExistence type="predicted"/>
<organism evidence="2 3">
    <name type="scientific">Sporisorium scitamineum</name>
    <dbReference type="NCBI Taxonomy" id="49012"/>
    <lineage>
        <taxon>Eukaryota</taxon>
        <taxon>Fungi</taxon>
        <taxon>Dikarya</taxon>
        <taxon>Basidiomycota</taxon>
        <taxon>Ustilaginomycotina</taxon>
        <taxon>Ustilaginomycetes</taxon>
        <taxon>Ustilaginales</taxon>
        <taxon>Ustilaginaceae</taxon>
        <taxon>Sporisorium</taxon>
    </lineage>
</organism>
<feature type="region of interest" description="Disordered" evidence="1">
    <location>
        <begin position="1"/>
        <end position="41"/>
    </location>
</feature>
<dbReference type="AlphaFoldDB" id="A0A0F7SBZ5"/>
<evidence type="ECO:0000313" key="2">
    <source>
        <dbReference type="EMBL" id="CDW98313.1"/>
    </source>
</evidence>
<sequence>MIAGNDNELSTRERKDASSLSLAASTDRLPIGRPPDNRKLQ</sequence>